<sequence length="63" mass="7486">HMDKRKREKGETIVSNEIIHPTITIRKANPKEEQTRVSQSIVKLPFYKTHNYKIILPFILSRI</sequence>
<comment type="caution">
    <text evidence="1">The sequence shown here is derived from an EMBL/GenBank/DDBJ whole genome shotgun (WGS) entry which is preliminary data.</text>
</comment>
<dbReference type="AlphaFoldDB" id="A0A2M7BPW1"/>
<name>A0A2M7BPW1_9BACT</name>
<dbReference type="EMBL" id="PEVB01000061">
    <property type="protein sequence ID" value="PIV07522.1"/>
    <property type="molecule type" value="Genomic_DNA"/>
</dbReference>
<dbReference type="Proteomes" id="UP000229191">
    <property type="component" value="Unassembled WGS sequence"/>
</dbReference>
<evidence type="ECO:0000313" key="2">
    <source>
        <dbReference type="Proteomes" id="UP000229191"/>
    </source>
</evidence>
<proteinExistence type="predicted"/>
<reference evidence="2" key="1">
    <citation type="submission" date="2017-09" db="EMBL/GenBank/DDBJ databases">
        <title>Depth-based differentiation of microbial function through sediment-hosted aquifers and enrichment of novel symbionts in the deep terrestrial subsurface.</title>
        <authorList>
            <person name="Probst A.J."/>
            <person name="Ladd B."/>
            <person name="Jarett J.K."/>
            <person name="Geller-Mcgrath D.E."/>
            <person name="Sieber C.M.K."/>
            <person name="Emerson J.B."/>
            <person name="Anantharaman K."/>
            <person name="Thomas B.C."/>
            <person name="Malmstrom R."/>
            <person name="Stieglmeier M."/>
            <person name="Klingl A."/>
            <person name="Woyke T."/>
            <person name="Ryan C.M."/>
            <person name="Banfield J.F."/>
        </authorList>
    </citation>
    <scope>NUCLEOTIDE SEQUENCE [LARGE SCALE GENOMIC DNA]</scope>
</reference>
<feature type="non-terminal residue" evidence="1">
    <location>
        <position position="1"/>
    </location>
</feature>
<protein>
    <submittedName>
        <fullName evidence="1">Uncharacterized protein</fullName>
    </submittedName>
</protein>
<gene>
    <name evidence="1" type="ORF">COS53_02135</name>
</gene>
<evidence type="ECO:0000313" key="1">
    <source>
        <dbReference type="EMBL" id="PIV07522.1"/>
    </source>
</evidence>
<accession>A0A2M7BPW1</accession>
<organism evidence="1 2">
    <name type="scientific">Candidatus Shapirobacteria bacterium CG03_land_8_20_14_0_80_35_14</name>
    <dbReference type="NCBI Taxonomy" id="1974878"/>
    <lineage>
        <taxon>Bacteria</taxon>
        <taxon>Candidatus Shapironibacteriota</taxon>
    </lineage>
</organism>